<evidence type="ECO:0000313" key="10">
    <source>
        <dbReference type="Proteomes" id="UP000297737"/>
    </source>
</evidence>
<dbReference type="OrthoDB" id="8113547at2"/>
<feature type="transmembrane region" description="Helical" evidence="8">
    <location>
        <begin position="75"/>
        <end position="100"/>
    </location>
</feature>
<sequence>MPHDPDTEPTISPRSFRDDLPRATLVVLFICGLLAAVFWVLRPFIGPAIWATLIVVAGWPLMLRLQKLLGGRRWAAVAVMLLALLMLFMLPVIVVGMTIVQNANDIMAAAEHLPELATPTAPAWVAGLPVVGAKAAILWEKTIDGGAEGIWATVEPYSGRVSTWLVSQVGSVGLTLAHGALMLLLTALLFSKGEVAAAQVQRVFRRLGGTHGETMLTIAGQAIRGVALGVGLTAVIQSTLAGISLTIAGAPFAGLLTMAIFLCYLGQIGSLPVMVPTIAWMYWSGHFGWATFLVVATAIIAGLDNVLSPLLIRKGVDLPILVIISGVIGGLIAYGLIGIFIGPVVLAVAYTLLNAWVEEMGDAA</sequence>
<keyword evidence="3" id="KW-0813">Transport</keyword>
<evidence type="ECO:0000256" key="6">
    <source>
        <dbReference type="ARBA" id="ARBA00022989"/>
    </source>
</evidence>
<protein>
    <submittedName>
        <fullName evidence="9">AI-2E family transporter YdiK</fullName>
    </submittedName>
</protein>
<dbReference type="AlphaFoldDB" id="A0A4Y9ESC4"/>
<name>A0A4Y9ESC4_9SPHN</name>
<feature type="transmembrane region" description="Helical" evidence="8">
    <location>
        <begin position="278"/>
        <end position="300"/>
    </location>
</feature>
<evidence type="ECO:0000256" key="1">
    <source>
        <dbReference type="ARBA" id="ARBA00004651"/>
    </source>
</evidence>
<evidence type="ECO:0000256" key="2">
    <source>
        <dbReference type="ARBA" id="ARBA00009773"/>
    </source>
</evidence>
<feature type="transmembrane region" description="Helical" evidence="8">
    <location>
        <begin position="242"/>
        <end position="266"/>
    </location>
</feature>
<dbReference type="Proteomes" id="UP000297737">
    <property type="component" value="Unassembled WGS sequence"/>
</dbReference>
<feature type="transmembrane region" description="Helical" evidence="8">
    <location>
        <begin position="212"/>
        <end position="236"/>
    </location>
</feature>
<comment type="subcellular location">
    <subcellularLocation>
        <location evidence="1">Cell membrane</location>
        <topology evidence="1">Multi-pass membrane protein</topology>
    </subcellularLocation>
</comment>
<evidence type="ECO:0000256" key="4">
    <source>
        <dbReference type="ARBA" id="ARBA00022475"/>
    </source>
</evidence>
<reference evidence="9 10" key="1">
    <citation type="submission" date="2019-02" db="EMBL/GenBank/DDBJ databases">
        <title>Polymorphobacter sp. isolated from the lake at the Tibet of China.</title>
        <authorList>
            <person name="Li A."/>
        </authorList>
    </citation>
    <scope>NUCLEOTIDE SEQUENCE [LARGE SCALE GENOMIC DNA]</scope>
    <source>
        <strain evidence="9 10">DJ1R-1</strain>
    </source>
</reference>
<keyword evidence="4" id="KW-1003">Cell membrane</keyword>
<feature type="transmembrane region" description="Helical" evidence="8">
    <location>
        <begin position="169"/>
        <end position="191"/>
    </location>
</feature>
<dbReference type="InterPro" id="IPR002549">
    <property type="entry name" value="AI-2E-like"/>
</dbReference>
<accession>A0A4Y9ESC4</accession>
<proteinExistence type="inferred from homology"/>
<organism evidence="9 10">
    <name type="scientific">Glacieibacterium arshaanense</name>
    <dbReference type="NCBI Taxonomy" id="2511025"/>
    <lineage>
        <taxon>Bacteria</taxon>
        <taxon>Pseudomonadati</taxon>
        <taxon>Pseudomonadota</taxon>
        <taxon>Alphaproteobacteria</taxon>
        <taxon>Sphingomonadales</taxon>
        <taxon>Sphingosinicellaceae</taxon>
        <taxon>Glacieibacterium</taxon>
    </lineage>
</organism>
<evidence type="ECO:0000256" key="3">
    <source>
        <dbReference type="ARBA" id="ARBA00022448"/>
    </source>
</evidence>
<keyword evidence="6 8" id="KW-1133">Transmembrane helix</keyword>
<dbReference type="EMBL" id="SIHO01000001">
    <property type="protein sequence ID" value="TFU06504.1"/>
    <property type="molecule type" value="Genomic_DNA"/>
</dbReference>
<dbReference type="GO" id="GO:0005886">
    <property type="term" value="C:plasma membrane"/>
    <property type="evidence" value="ECO:0007669"/>
    <property type="project" value="UniProtKB-SubCell"/>
</dbReference>
<keyword evidence="7 8" id="KW-0472">Membrane</keyword>
<dbReference type="Pfam" id="PF01594">
    <property type="entry name" value="AI-2E_transport"/>
    <property type="match status" value="1"/>
</dbReference>
<dbReference type="PANTHER" id="PTHR21716">
    <property type="entry name" value="TRANSMEMBRANE PROTEIN"/>
    <property type="match status" value="1"/>
</dbReference>
<evidence type="ECO:0000256" key="7">
    <source>
        <dbReference type="ARBA" id="ARBA00023136"/>
    </source>
</evidence>
<dbReference type="RefSeq" id="WP_135245228.1">
    <property type="nucleotide sequence ID" value="NZ_SIHO01000001.1"/>
</dbReference>
<keyword evidence="10" id="KW-1185">Reference proteome</keyword>
<evidence type="ECO:0000256" key="8">
    <source>
        <dbReference type="SAM" id="Phobius"/>
    </source>
</evidence>
<gene>
    <name evidence="9" type="primary">ydiK</name>
    <name evidence="9" type="ORF">EUV02_05865</name>
</gene>
<feature type="transmembrane region" description="Helical" evidence="8">
    <location>
        <begin position="47"/>
        <end position="63"/>
    </location>
</feature>
<feature type="transmembrane region" description="Helical" evidence="8">
    <location>
        <begin position="320"/>
        <end position="353"/>
    </location>
</feature>
<keyword evidence="5 8" id="KW-0812">Transmembrane</keyword>
<comment type="caution">
    <text evidence="9">The sequence shown here is derived from an EMBL/GenBank/DDBJ whole genome shotgun (WGS) entry which is preliminary data.</text>
</comment>
<evidence type="ECO:0000313" key="9">
    <source>
        <dbReference type="EMBL" id="TFU06504.1"/>
    </source>
</evidence>
<comment type="similarity">
    <text evidence="2">Belongs to the autoinducer-2 exporter (AI-2E) (TC 2.A.86) family.</text>
</comment>
<feature type="transmembrane region" description="Helical" evidence="8">
    <location>
        <begin position="23"/>
        <end position="41"/>
    </location>
</feature>
<dbReference type="NCBIfam" id="NF008216">
    <property type="entry name" value="PRK10983.1"/>
    <property type="match status" value="1"/>
</dbReference>
<evidence type="ECO:0000256" key="5">
    <source>
        <dbReference type="ARBA" id="ARBA00022692"/>
    </source>
</evidence>
<dbReference type="PANTHER" id="PTHR21716:SF67">
    <property type="entry name" value="TRANSPORT PROTEIN YDIK-RELATED"/>
    <property type="match status" value="1"/>
</dbReference>